<dbReference type="Proteomes" id="UP000249590">
    <property type="component" value="Unassembled WGS sequence"/>
</dbReference>
<gene>
    <name evidence="3" type="ORF">DLJ53_24810</name>
</gene>
<dbReference type="Gene3D" id="3.20.20.140">
    <property type="entry name" value="Metal-dependent hydrolases"/>
    <property type="match status" value="1"/>
</dbReference>
<dbReference type="PANTHER" id="PTHR21240">
    <property type="entry name" value="2-AMINO-3-CARBOXYLMUCONATE-6-SEMIALDEHYDE DECARBOXYLASE"/>
    <property type="match status" value="1"/>
</dbReference>
<dbReference type="RefSeq" id="WP_111350280.1">
    <property type="nucleotide sequence ID" value="NZ_JAIWKD010000004.1"/>
</dbReference>
<keyword evidence="1" id="KW-0456">Lyase</keyword>
<dbReference type="SUPFAM" id="SSF51556">
    <property type="entry name" value="Metallo-dependent hydrolases"/>
    <property type="match status" value="1"/>
</dbReference>
<dbReference type="InterPro" id="IPR006680">
    <property type="entry name" value="Amidohydro-rel"/>
</dbReference>
<name>A0A8B2NPJ1_9HYPH</name>
<dbReference type="GO" id="GO:0016787">
    <property type="term" value="F:hydrolase activity"/>
    <property type="evidence" value="ECO:0007669"/>
    <property type="project" value="UniProtKB-KW"/>
</dbReference>
<keyword evidence="4" id="KW-1185">Reference proteome</keyword>
<organism evidence="3 4">
    <name type="scientific">Acuticoccus sediminis</name>
    <dbReference type="NCBI Taxonomy" id="2184697"/>
    <lineage>
        <taxon>Bacteria</taxon>
        <taxon>Pseudomonadati</taxon>
        <taxon>Pseudomonadota</taxon>
        <taxon>Alphaproteobacteria</taxon>
        <taxon>Hyphomicrobiales</taxon>
        <taxon>Amorphaceae</taxon>
        <taxon>Acuticoccus</taxon>
    </lineage>
</organism>
<dbReference type="GO" id="GO:0016831">
    <property type="term" value="F:carboxy-lyase activity"/>
    <property type="evidence" value="ECO:0007669"/>
    <property type="project" value="InterPro"/>
</dbReference>
<accession>A0A8B2NPJ1</accession>
<evidence type="ECO:0000259" key="2">
    <source>
        <dbReference type="Pfam" id="PF04909"/>
    </source>
</evidence>
<dbReference type="EMBL" id="QHHQ01000006">
    <property type="protein sequence ID" value="RAH98858.1"/>
    <property type="molecule type" value="Genomic_DNA"/>
</dbReference>
<reference evidence="3 4" key="1">
    <citation type="submission" date="2018-05" db="EMBL/GenBank/DDBJ databases">
        <title>Acuticoccus sediminis sp. nov., isolated from deep-sea sediment of Indian Ocean.</title>
        <authorList>
            <person name="Liu X."/>
            <person name="Lai Q."/>
            <person name="Du Y."/>
            <person name="Sun F."/>
            <person name="Zhang X."/>
            <person name="Wang S."/>
            <person name="Shao Z."/>
        </authorList>
    </citation>
    <scope>NUCLEOTIDE SEQUENCE [LARGE SCALE GENOMIC DNA]</scope>
    <source>
        <strain evidence="3 4">PTG4-2</strain>
    </source>
</reference>
<feature type="domain" description="Amidohydrolase-related" evidence="2">
    <location>
        <begin position="84"/>
        <end position="287"/>
    </location>
</feature>
<dbReference type="InterPro" id="IPR032466">
    <property type="entry name" value="Metal_Hydrolase"/>
</dbReference>
<dbReference type="AlphaFoldDB" id="A0A8B2NPJ1"/>
<keyword evidence="3" id="KW-0378">Hydrolase</keyword>
<sequence length="297" mass="33632">MQQNRVMAIDAVVNYEFADPELERRGWAETFIREKIGAEEGRIKGLTEDAFLEKMDRAGVEHCFLIATKAGSKMHKIHRHIPYEKVAAMCAKYPGRFSGLAGVDPTEGMDGLAELERGVREYGFVGAHLYPHWFEMAPDHARYYPIYAKCCELGVPIQMQVGHCLRYSDERPLKSVGRPITLDTIACDFPTLKLVGIHIGWPWTEEMIAVAYKHPNVFIGTDAYAPKHWDEKFVHYMNTFGQDKVLFGTDYPVVDLERARIEFDALGLRDAPARKVLRDNAIRLYGLKLPLSTAAAA</sequence>
<evidence type="ECO:0000256" key="1">
    <source>
        <dbReference type="ARBA" id="ARBA00023239"/>
    </source>
</evidence>
<comment type="caution">
    <text evidence="3">The sequence shown here is derived from an EMBL/GenBank/DDBJ whole genome shotgun (WGS) entry which is preliminary data.</text>
</comment>
<dbReference type="OrthoDB" id="1407586at2"/>
<proteinExistence type="predicted"/>
<dbReference type="InterPro" id="IPR032465">
    <property type="entry name" value="ACMSD"/>
</dbReference>
<dbReference type="Pfam" id="PF04909">
    <property type="entry name" value="Amidohydro_2"/>
    <property type="match status" value="1"/>
</dbReference>
<protein>
    <submittedName>
        <fullName evidence="3">Amidohydrolase</fullName>
    </submittedName>
</protein>
<dbReference type="PANTHER" id="PTHR21240:SF19">
    <property type="entry name" value="CATALYTIC_ HYDROLASE"/>
    <property type="match status" value="1"/>
</dbReference>
<evidence type="ECO:0000313" key="4">
    <source>
        <dbReference type="Proteomes" id="UP000249590"/>
    </source>
</evidence>
<evidence type="ECO:0000313" key="3">
    <source>
        <dbReference type="EMBL" id="RAH98858.1"/>
    </source>
</evidence>